<evidence type="ECO:0000259" key="12">
    <source>
        <dbReference type="PROSITE" id="PS51012"/>
    </source>
</evidence>
<keyword evidence="14" id="KW-1185">Reference proteome</keyword>
<evidence type="ECO:0000256" key="1">
    <source>
        <dbReference type="ARBA" id="ARBA00004651"/>
    </source>
</evidence>
<gene>
    <name evidence="13" type="ORF">QO018_005735</name>
</gene>
<dbReference type="PANTHER" id="PTHR30413">
    <property type="entry name" value="INNER MEMBRANE TRANSPORT PERMEASE"/>
    <property type="match status" value="1"/>
</dbReference>
<dbReference type="Proteomes" id="UP001244552">
    <property type="component" value="Unassembled WGS sequence"/>
</dbReference>
<evidence type="ECO:0000313" key="14">
    <source>
        <dbReference type="Proteomes" id="UP001244552"/>
    </source>
</evidence>
<evidence type="ECO:0000256" key="5">
    <source>
        <dbReference type="ARBA" id="ARBA00022597"/>
    </source>
</evidence>
<dbReference type="InterPro" id="IPR000412">
    <property type="entry name" value="ABC_2_transport"/>
</dbReference>
<organism evidence="13 14">
    <name type="scientific">Azospirillum picis</name>
    <dbReference type="NCBI Taxonomy" id="488438"/>
    <lineage>
        <taxon>Bacteria</taxon>
        <taxon>Pseudomonadati</taxon>
        <taxon>Pseudomonadota</taxon>
        <taxon>Alphaproteobacteria</taxon>
        <taxon>Rhodospirillales</taxon>
        <taxon>Azospirillaceae</taxon>
        <taxon>Azospirillum</taxon>
    </lineage>
</organism>
<keyword evidence="4 11" id="KW-1003">Cell membrane</keyword>
<keyword evidence="6 11" id="KW-0812">Transmembrane</keyword>
<dbReference type="InterPro" id="IPR013525">
    <property type="entry name" value="ABC2_TM"/>
</dbReference>
<feature type="transmembrane region" description="Helical" evidence="11">
    <location>
        <begin position="78"/>
        <end position="95"/>
    </location>
</feature>
<dbReference type="PRINTS" id="PR00164">
    <property type="entry name" value="ABC2TRNSPORT"/>
</dbReference>
<proteinExistence type="inferred from homology"/>
<evidence type="ECO:0000256" key="4">
    <source>
        <dbReference type="ARBA" id="ARBA00022475"/>
    </source>
</evidence>
<feature type="domain" description="ABC transmembrane type-2" evidence="12">
    <location>
        <begin position="36"/>
        <end position="268"/>
    </location>
</feature>
<reference evidence="13 14" key="1">
    <citation type="submission" date="2023-07" db="EMBL/GenBank/DDBJ databases">
        <title>Genomic Encyclopedia of Type Strains, Phase IV (KMG-IV): sequencing the most valuable type-strain genomes for metagenomic binning, comparative biology and taxonomic classification.</title>
        <authorList>
            <person name="Goeker M."/>
        </authorList>
    </citation>
    <scope>NUCLEOTIDE SEQUENCE [LARGE SCALE GENOMIC DNA]</scope>
    <source>
        <strain evidence="13 14">DSM 19922</strain>
    </source>
</reference>
<keyword evidence="8 11" id="KW-1133">Transmembrane helix</keyword>
<keyword evidence="7" id="KW-0972">Capsule biogenesis/degradation</keyword>
<feature type="transmembrane region" description="Helical" evidence="11">
    <location>
        <begin position="155"/>
        <end position="179"/>
    </location>
</feature>
<evidence type="ECO:0000256" key="11">
    <source>
        <dbReference type="RuleBase" id="RU361157"/>
    </source>
</evidence>
<evidence type="ECO:0000256" key="7">
    <source>
        <dbReference type="ARBA" id="ARBA00022903"/>
    </source>
</evidence>
<feature type="transmembrane region" description="Helical" evidence="11">
    <location>
        <begin position="191"/>
        <end position="212"/>
    </location>
</feature>
<keyword evidence="9" id="KW-0625">Polysaccharide transport</keyword>
<comment type="caution">
    <text evidence="13">The sequence shown here is derived from an EMBL/GenBank/DDBJ whole genome shotgun (WGS) entry which is preliminary data.</text>
</comment>
<feature type="transmembrane region" description="Helical" evidence="11">
    <location>
        <begin position="116"/>
        <end position="149"/>
    </location>
</feature>
<dbReference type="Pfam" id="PF01061">
    <property type="entry name" value="ABC2_membrane"/>
    <property type="match status" value="1"/>
</dbReference>
<dbReference type="PANTHER" id="PTHR30413:SF10">
    <property type="entry name" value="CAPSULE POLYSACCHARIDE EXPORT INNER-MEMBRANE PROTEIN CTRC"/>
    <property type="match status" value="1"/>
</dbReference>
<protein>
    <recommendedName>
        <fullName evidence="11">Transport permease protein</fullName>
    </recommendedName>
</protein>
<dbReference type="RefSeq" id="WP_209990087.1">
    <property type="nucleotide sequence ID" value="NZ_JAGINO010000032.1"/>
</dbReference>
<comment type="similarity">
    <text evidence="2 11">Belongs to the ABC-2 integral membrane protein family.</text>
</comment>
<evidence type="ECO:0000256" key="8">
    <source>
        <dbReference type="ARBA" id="ARBA00022989"/>
    </source>
</evidence>
<feature type="transmembrane region" description="Helical" evidence="11">
    <location>
        <begin position="35"/>
        <end position="58"/>
    </location>
</feature>
<dbReference type="EMBL" id="JAUSVU010000032">
    <property type="protein sequence ID" value="MDQ0536837.1"/>
    <property type="molecule type" value="Genomic_DNA"/>
</dbReference>
<keyword evidence="5" id="KW-0762">Sugar transport</keyword>
<dbReference type="InterPro" id="IPR047817">
    <property type="entry name" value="ABC2_TM_bact-type"/>
</dbReference>
<evidence type="ECO:0000256" key="10">
    <source>
        <dbReference type="ARBA" id="ARBA00023136"/>
    </source>
</evidence>
<comment type="subcellular location">
    <subcellularLocation>
        <location evidence="11">Cell inner membrane</location>
        <topology evidence="11">Multi-pass membrane protein</topology>
    </subcellularLocation>
    <subcellularLocation>
        <location evidence="1">Cell membrane</location>
        <topology evidence="1">Multi-pass membrane protein</topology>
    </subcellularLocation>
</comment>
<sequence>MFSSLSSIPASLLRHRYLVRQLTWRDIAGRYRGSAAGLLWSFLTPLVMLAMYTLVFGVMFQTRWTGGAPGQAATTDGHLSFALILFVGLILHNFLSECVSRAPSLILSNSNLVKRVVFPLEILGWSTIGSALFHSAISFVALFLIYALVQGAVPWTALLLPVVMLPLVLLTLGLVWFLASFGVFLRDIGQVISPVMTLLLFLSPILFPITAIPQALRGYLILNPLTIPVEQARALVIWGVLPDWGQLAAYSVVAVLVAWGGLYWFTRSRPAFADVM</sequence>
<keyword evidence="3 11" id="KW-0813">Transport</keyword>
<keyword evidence="10 11" id="KW-0472">Membrane</keyword>
<name>A0ABU0MTR6_9PROT</name>
<evidence type="ECO:0000256" key="2">
    <source>
        <dbReference type="ARBA" id="ARBA00007783"/>
    </source>
</evidence>
<evidence type="ECO:0000256" key="3">
    <source>
        <dbReference type="ARBA" id="ARBA00022448"/>
    </source>
</evidence>
<feature type="transmembrane region" description="Helical" evidence="11">
    <location>
        <begin position="247"/>
        <end position="266"/>
    </location>
</feature>
<evidence type="ECO:0000256" key="9">
    <source>
        <dbReference type="ARBA" id="ARBA00023047"/>
    </source>
</evidence>
<dbReference type="PROSITE" id="PS51012">
    <property type="entry name" value="ABC_TM2"/>
    <property type="match status" value="1"/>
</dbReference>
<evidence type="ECO:0000256" key="6">
    <source>
        <dbReference type="ARBA" id="ARBA00022692"/>
    </source>
</evidence>
<evidence type="ECO:0000313" key="13">
    <source>
        <dbReference type="EMBL" id="MDQ0536837.1"/>
    </source>
</evidence>
<accession>A0ABU0MTR6</accession>